<evidence type="ECO:0000256" key="1">
    <source>
        <dbReference type="SAM" id="Coils"/>
    </source>
</evidence>
<evidence type="ECO:0000313" key="3">
    <source>
        <dbReference type="EMBL" id="KZZ93649.1"/>
    </source>
</evidence>
<feature type="coiled-coil region" evidence="1">
    <location>
        <begin position="275"/>
        <end position="302"/>
    </location>
</feature>
<feature type="region of interest" description="Disordered" evidence="2">
    <location>
        <begin position="89"/>
        <end position="147"/>
    </location>
</feature>
<dbReference type="AlphaFoldDB" id="A0A168A9M6"/>
<dbReference type="EMBL" id="AZGZ01000008">
    <property type="protein sequence ID" value="KZZ93649.1"/>
    <property type="molecule type" value="Genomic_DNA"/>
</dbReference>
<comment type="caution">
    <text evidence="3">The sequence shown here is derived from an EMBL/GenBank/DDBJ whole genome shotgun (WGS) entry which is preliminary data.</text>
</comment>
<sequence length="388" mass="43873">MDSREGQSNADSDIFRLQGGTTTLSYQSLTGASVAQRRILTRTRRSSSVISAKTTSTISSIASTLHDDALSARSVDIIAGGRTFHINRDASRISTHTKASGIPQRRQSDPPPYSPPEEATFNSSAKPSTSLALPSPSSTMSVQLQEADGRTTPAMIISSDEPDSDSPETPVQMKSIGCSQAAMLDPEDHSSMLSARFDDDARSIRSIRFPFLSDIDEDHGDDLTMQPTNDIGLHYSHIVHALDKKFRSELDARDTEMARMRIRLNEMDQVYRKELQQRTSEIDDLRAKLQYLQTETNELLEKTKQETNAEWEEKAEKMVAKARYQVEDSWELRWKERDTVLLQRLRRLENENEVLRLTNLELIRNLAEAQYKRGELDEKVHEGIRSCI</sequence>
<protein>
    <submittedName>
        <fullName evidence="3">Uncharacterized protein</fullName>
    </submittedName>
</protein>
<keyword evidence="4" id="KW-1185">Reference proteome</keyword>
<accession>A0A168A9M6</accession>
<proteinExistence type="predicted"/>
<evidence type="ECO:0000313" key="4">
    <source>
        <dbReference type="Proteomes" id="UP000242877"/>
    </source>
</evidence>
<dbReference type="OrthoDB" id="5393115at2759"/>
<dbReference type="VEuPathDB" id="FungiDB:AAP_02441"/>
<organism evidence="3 4">
    <name type="scientific">Ascosphaera apis ARSEF 7405</name>
    <dbReference type="NCBI Taxonomy" id="392613"/>
    <lineage>
        <taxon>Eukaryota</taxon>
        <taxon>Fungi</taxon>
        <taxon>Dikarya</taxon>
        <taxon>Ascomycota</taxon>
        <taxon>Pezizomycotina</taxon>
        <taxon>Eurotiomycetes</taxon>
        <taxon>Eurotiomycetidae</taxon>
        <taxon>Onygenales</taxon>
        <taxon>Ascosphaeraceae</taxon>
        <taxon>Ascosphaera</taxon>
    </lineage>
</organism>
<reference evidence="3 4" key="1">
    <citation type="journal article" date="2016" name="Genome Biol. Evol.">
        <title>Divergent and convergent evolution of fungal pathogenicity.</title>
        <authorList>
            <person name="Shang Y."/>
            <person name="Xiao G."/>
            <person name="Zheng P."/>
            <person name="Cen K."/>
            <person name="Zhan S."/>
            <person name="Wang C."/>
        </authorList>
    </citation>
    <scope>NUCLEOTIDE SEQUENCE [LARGE SCALE GENOMIC DNA]</scope>
    <source>
        <strain evidence="3 4">ARSEF 7405</strain>
    </source>
</reference>
<gene>
    <name evidence="3" type="ORF">AAP_02441</name>
</gene>
<dbReference type="Proteomes" id="UP000242877">
    <property type="component" value="Unassembled WGS sequence"/>
</dbReference>
<name>A0A168A9M6_9EURO</name>
<feature type="compositionally biased region" description="Low complexity" evidence="2">
    <location>
        <begin position="123"/>
        <end position="141"/>
    </location>
</feature>
<keyword evidence="1" id="KW-0175">Coiled coil</keyword>
<evidence type="ECO:0000256" key="2">
    <source>
        <dbReference type="SAM" id="MobiDB-lite"/>
    </source>
</evidence>